<dbReference type="Gene3D" id="1.25.40.10">
    <property type="entry name" value="Tetratricopeptide repeat domain"/>
    <property type="match status" value="2"/>
</dbReference>
<comment type="caution">
    <text evidence="2">The sequence shown here is derived from an EMBL/GenBank/DDBJ whole genome shotgun (WGS) entry which is preliminary data.</text>
</comment>
<dbReference type="EMBL" id="SJPT01000001">
    <property type="protein sequence ID" value="TWU26372.1"/>
    <property type="molecule type" value="Genomic_DNA"/>
</dbReference>
<evidence type="ECO:0000256" key="1">
    <source>
        <dbReference type="SAM" id="MobiDB-lite"/>
    </source>
</evidence>
<dbReference type="AlphaFoldDB" id="A0A5C6CPH8"/>
<organism evidence="2 3">
    <name type="scientific">Novipirellula galeiformis</name>
    <dbReference type="NCBI Taxonomy" id="2528004"/>
    <lineage>
        <taxon>Bacteria</taxon>
        <taxon>Pseudomonadati</taxon>
        <taxon>Planctomycetota</taxon>
        <taxon>Planctomycetia</taxon>
        <taxon>Pirellulales</taxon>
        <taxon>Pirellulaceae</taxon>
        <taxon>Novipirellula</taxon>
    </lineage>
</organism>
<dbReference type="SUPFAM" id="SSF48452">
    <property type="entry name" value="TPR-like"/>
    <property type="match status" value="2"/>
</dbReference>
<proteinExistence type="predicted"/>
<gene>
    <name evidence="2" type="ORF">Pla52o_02250</name>
</gene>
<dbReference type="PANTHER" id="PTHR45588:SF1">
    <property type="entry name" value="WW DOMAIN-CONTAINING PROTEIN"/>
    <property type="match status" value="1"/>
</dbReference>
<accession>A0A5C6CPH8</accession>
<keyword evidence="3" id="KW-1185">Reference proteome</keyword>
<reference evidence="2 3" key="1">
    <citation type="submission" date="2019-02" db="EMBL/GenBank/DDBJ databases">
        <title>Deep-cultivation of Planctomycetes and their phenomic and genomic characterization uncovers novel biology.</title>
        <authorList>
            <person name="Wiegand S."/>
            <person name="Jogler M."/>
            <person name="Boedeker C."/>
            <person name="Pinto D."/>
            <person name="Vollmers J."/>
            <person name="Rivas-Marin E."/>
            <person name="Kohn T."/>
            <person name="Peeters S.H."/>
            <person name="Heuer A."/>
            <person name="Rast P."/>
            <person name="Oberbeckmann S."/>
            <person name="Bunk B."/>
            <person name="Jeske O."/>
            <person name="Meyerdierks A."/>
            <person name="Storesund J.E."/>
            <person name="Kallscheuer N."/>
            <person name="Luecker S."/>
            <person name="Lage O.M."/>
            <person name="Pohl T."/>
            <person name="Merkel B.J."/>
            <person name="Hornburger P."/>
            <person name="Mueller R.-W."/>
            <person name="Bruemmer F."/>
            <person name="Labrenz M."/>
            <person name="Spormann A.M."/>
            <person name="Op Den Camp H."/>
            <person name="Overmann J."/>
            <person name="Amann R."/>
            <person name="Jetten M.S.M."/>
            <person name="Mascher T."/>
            <person name="Medema M.H."/>
            <person name="Devos D.P."/>
            <person name="Kaster A.-K."/>
            <person name="Ovreas L."/>
            <person name="Rohde M."/>
            <person name="Galperin M.Y."/>
            <person name="Jogler C."/>
        </authorList>
    </citation>
    <scope>NUCLEOTIDE SEQUENCE [LARGE SCALE GENOMIC DNA]</scope>
    <source>
        <strain evidence="2 3">Pla52o</strain>
    </source>
</reference>
<dbReference type="PANTHER" id="PTHR45588">
    <property type="entry name" value="TPR DOMAIN-CONTAINING PROTEIN"/>
    <property type="match status" value="1"/>
</dbReference>
<evidence type="ECO:0000313" key="3">
    <source>
        <dbReference type="Proteomes" id="UP000316304"/>
    </source>
</evidence>
<protein>
    <submittedName>
        <fullName evidence="2">Tetratricopeptide repeat protein</fullName>
    </submittedName>
</protein>
<dbReference type="Proteomes" id="UP000316304">
    <property type="component" value="Unassembled WGS sequence"/>
</dbReference>
<evidence type="ECO:0000313" key="2">
    <source>
        <dbReference type="EMBL" id="TWU26372.1"/>
    </source>
</evidence>
<dbReference type="InterPro" id="IPR011990">
    <property type="entry name" value="TPR-like_helical_dom_sf"/>
</dbReference>
<sequence>MNRLIRKGFCVALVLGSGMLGSGLMGRESCSGQVTHAPLPPRPLEPFGSAAPGSISEATPPTAETPLFVGITVHKRPVANATAEAQRYFDQGLNLAFAFNHDEAIRSFRQSLRFAPQCAMAWWGIALCHGPHINNPLMAEDHSRAAWEAIGKAKACVDMDSPLEKALIDALEQRYVADTKENIAERDALNRRYADAMKQVHDTFPLDLDVTVLYAESLMDLRPWDLWSDEGEPRPETPIVLALLEQVMASAPNHPGANHLYIHAVEGSANPQRAEAAADRLRTLMPGSGHLVHMPSHIDVRTGKWDQASDQNEIAIAVDRVYRQASPQQEFYSVYMIHNPHFLSFACMMEGRRERAVKAAREMLALIPPEFLDQSAPLADPFMAIEHQTLVRFGQWDQVLALPAPRADLPITTAMGHFARATAFAAKQDHEAAQREQALFRAAVSAVPEQAVGAINKAHDILRVAEHVLSGELAFLQGDIDRSIAELKQGVAAETKLLYMEPPEWIQPVRHSLGAVLVADERWDEAEQVYREDLVQWPENGWALYGLSQCLKAKGELKAAGEMMQRYQTAWRRADTEIGSTCLCVPQAAIR</sequence>
<name>A0A5C6CPH8_9BACT</name>
<feature type="region of interest" description="Disordered" evidence="1">
    <location>
        <begin position="37"/>
        <end position="59"/>
    </location>
</feature>